<accession>A0A0F9GSH6</accession>
<organism evidence="1">
    <name type="scientific">marine sediment metagenome</name>
    <dbReference type="NCBI Taxonomy" id="412755"/>
    <lineage>
        <taxon>unclassified sequences</taxon>
        <taxon>metagenomes</taxon>
        <taxon>ecological metagenomes</taxon>
    </lineage>
</organism>
<dbReference type="EMBL" id="LAZR01017112">
    <property type="protein sequence ID" value="KKM01749.1"/>
    <property type="molecule type" value="Genomic_DNA"/>
</dbReference>
<protein>
    <submittedName>
        <fullName evidence="1">Uncharacterized protein</fullName>
    </submittedName>
</protein>
<dbReference type="AlphaFoldDB" id="A0A0F9GSH6"/>
<name>A0A0F9GSH6_9ZZZZ</name>
<proteinExistence type="predicted"/>
<gene>
    <name evidence="1" type="ORF">LCGC14_1791340</name>
</gene>
<reference evidence="1" key="1">
    <citation type="journal article" date="2015" name="Nature">
        <title>Complex archaea that bridge the gap between prokaryotes and eukaryotes.</title>
        <authorList>
            <person name="Spang A."/>
            <person name="Saw J.H."/>
            <person name="Jorgensen S.L."/>
            <person name="Zaremba-Niedzwiedzka K."/>
            <person name="Martijn J."/>
            <person name="Lind A.E."/>
            <person name="van Eijk R."/>
            <person name="Schleper C."/>
            <person name="Guy L."/>
            <person name="Ettema T.J."/>
        </authorList>
    </citation>
    <scope>NUCLEOTIDE SEQUENCE</scope>
</reference>
<comment type="caution">
    <text evidence="1">The sequence shown here is derived from an EMBL/GenBank/DDBJ whole genome shotgun (WGS) entry which is preliminary data.</text>
</comment>
<sequence length="73" mass="8086">MKIKSFIAPTIREALMSVKREMGDSPLILDTSDIEEGDKVEYKSPCPLTVTVGGFNSPQLFHNALCVPVPFEF</sequence>
<evidence type="ECO:0000313" key="1">
    <source>
        <dbReference type="EMBL" id="KKM01749.1"/>
    </source>
</evidence>